<evidence type="ECO:0000256" key="2">
    <source>
        <dbReference type="PIRSR" id="PIRSR017388-2"/>
    </source>
</evidence>
<comment type="caution">
    <text evidence="5">The sequence shown here is derived from an EMBL/GenBank/DDBJ whole genome shotgun (WGS) entry which is preliminary data.</text>
</comment>
<dbReference type="EMBL" id="PVNS01000004">
    <property type="protein sequence ID" value="PRO66178.1"/>
    <property type="molecule type" value="Genomic_DNA"/>
</dbReference>
<dbReference type="InterPro" id="IPR022742">
    <property type="entry name" value="Hydrolase_4"/>
</dbReference>
<dbReference type="OrthoDB" id="9786110at2"/>
<feature type="active site" description="Nucleophile" evidence="1">
    <location>
        <position position="97"/>
    </location>
</feature>
<organism evidence="5 6">
    <name type="scientific">Alkalicoccus urumqiensis</name>
    <name type="common">Bacillus urumqiensis</name>
    <dbReference type="NCBI Taxonomy" id="1548213"/>
    <lineage>
        <taxon>Bacteria</taxon>
        <taxon>Bacillati</taxon>
        <taxon>Bacillota</taxon>
        <taxon>Bacilli</taxon>
        <taxon>Bacillales</taxon>
        <taxon>Bacillaceae</taxon>
        <taxon>Alkalicoccus</taxon>
    </lineage>
</organism>
<evidence type="ECO:0000256" key="1">
    <source>
        <dbReference type="PIRSR" id="PIRSR017388-1"/>
    </source>
</evidence>
<dbReference type="SUPFAM" id="SSF53474">
    <property type="entry name" value="alpha/beta-Hydrolases"/>
    <property type="match status" value="1"/>
</dbReference>
<proteinExistence type="predicted"/>
<feature type="domain" description="Serine aminopeptidase S33" evidence="4">
    <location>
        <begin position="155"/>
        <end position="229"/>
    </location>
</feature>
<feature type="binding site" evidence="2">
    <location>
        <position position="98"/>
    </location>
    <ligand>
        <name>substrate</name>
    </ligand>
</feature>
<dbReference type="AlphaFoldDB" id="A0A2P6MIT1"/>
<dbReference type="Proteomes" id="UP000243650">
    <property type="component" value="Unassembled WGS sequence"/>
</dbReference>
<feature type="active site" description="Charge relay system" evidence="1">
    <location>
        <position position="224"/>
    </location>
</feature>
<feature type="active site" description="Charge relay system" evidence="1">
    <location>
        <position position="194"/>
    </location>
</feature>
<dbReference type="InterPro" id="IPR051044">
    <property type="entry name" value="MAG_DAG_Lipase"/>
</dbReference>
<dbReference type="GO" id="GO:0052689">
    <property type="term" value="F:carboxylic ester hydrolase activity"/>
    <property type="evidence" value="ECO:0007669"/>
    <property type="project" value="InterPro"/>
</dbReference>
<dbReference type="PIRSF" id="PIRSF017388">
    <property type="entry name" value="Esterase_lipase"/>
    <property type="match status" value="1"/>
</dbReference>
<gene>
    <name evidence="5" type="ORF">C6I21_05080</name>
</gene>
<feature type="binding site" evidence="2">
    <location>
        <position position="29"/>
    </location>
    <ligand>
        <name>substrate</name>
    </ligand>
</feature>
<dbReference type="Pfam" id="PF12146">
    <property type="entry name" value="Hydrolase_4"/>
    <property type="match status" value="2"/>
</dbReference>
<accession>A0A2P6MIT1</accession>
<dbReference type="InterPro" id="IPR029058">
    <property type="entry name" value="AB_hydrolase_fold"/>
</dbReference>
<name>A0A2P6MIT1_ALKUR</name>
<evidence type="ECO:0000313" key="5">
    <source>
        <dbReference type="EMBL" id="PRO66178.1"/>
    </source>
</evidence>
<evidence type="ECO:0000313" key="6">
    <source>
        <dbReference type="Proteomes" id="UP000243650"/>
    </source>
</evidence>
<evidence type="ECO:0000256" key="3">
    <source>
        <dbReference type="PIRSR" id="PIRSR017388-3"/>
    </source>
</evidence>
<reference evidence="5 6" key="1">
    <citation type="submission" date="2018-03" db="EMBL/GenBank/DDBJ databases">
        <title>Bacillus urumqiensis sp. nov., a moderately haloalkaliphilic bacterium isolated from a salt lake.</title>
        <authorList>
            <person name="Zhao B."/>
            <person name="Liao Z."/>
        </authorList>
    </citation>
    <scope>NUCLEOTIDE SEQUENCE [LARGE SCALE GENOMIC DNA]</scope>
    <source>
        <strain evidence="5 6">BZ-SZ-XJ18</strain>
    </source>
</reference>
<evidence type="ECO:0000259" key="4">
    <source>
        <dbReference type="Pfam" id="PF12146"/>
    </source>
</evidence>
<dbReference type="Gene3D" id="3.40.50.1820">
    <property type="entry name" value="alpha/beta hydrolase"/>
    <property type="match status" value="1"/>
</dbReference>
<keyword evidence="6" id="KW-1185">Reference proteome</keyword>
<dbReference type="RefSeq" id="WP_105958368.1">
    <property type="nucleotide sequence ID" value="NZ_PVNS01000004.1"/>
</dbReference>
<dbReference type="InterPro" id="IPR012354">
    <property type="entry name" value="Esterase_lipase"/>
</dbReference>
<sequence length="251" mass="27995">MQENYPVLPGAEPFYNEGGRTGILISHGFTGTTQSMRAFGQAFIEDGYTVCGVRLAGHGTDPEDMEKSTSEDWIASVEEGLHWLRERCDTIYAAGLSMGGTLVLHLAEHHPDIQGIILINPAVEVPEMEPVLQMEEVRFLDAIGSDIKKPGVEELAYDKTPTTSIRELLPLMDRVKQHLPEVRTPALFFVSEEDHVVPPYNTDLIMEGISSKQKEKHLLGESYHVATLDHDLPFIIEKSRRFLPSVSDSVK</sequence>
<dbReference type="PANTHER" id="PTHR11614">
    <property type="entry name" value="PHOSPHOLIPASE-RELATED"/>
    <property type="match status" value="1"/>
</dbReference>
<feature type="domain" description="Serine aminopeptidase S33" evidence="4">
    <location>
        <begin position="23"/>
        <end position="133"/>
    </location>
</feature>
<protein>
    <submittedName>
        <fullName evidence="5">Lipase</fullName>
    </submittedName>
</protein>
<feature type="site" description="Important for substrate specificity" evidence="3">
    <location>
        <position position="143"/>
    </location>
</feature>